<protein>
    <recommendedName>
        <fullName evidence="2">Peptidase M24 domain-containing protein</fullName>
    </recommendedName>
</protein>
<reference evidence="3 4" key="1">
    <citation type="submission" date="2024-01" db="EMBL/GenBank/DDBJ databases">
        <title>Comparative genomics of Cryptococcus and Kwoniella reveals pathogenesis evolution and contrasting modes of karyotype evolution via chromosome fusion or intercentromeric recombination.</title>
        <authorList>
            <person name="Coelho M.A."/>
            <person name="David-Palma M."/>
            <person name="Shea T."/>
            <person name="Bowers K."/>
            <person name="McGinley-Smith S."/>
            <person name="Mohammad A.W."/>
            <person name="Gnirke A."/>
            <person name="Yurkov A.M."/>
            <person name="Nowrousian M."/>
            <person name="Sun S."/>
            <person name="Cuomo C.A."/>
            <person name="Heitman J."/>
        </authorList>
    </citation>
    <scope>NUCLEOTIDE SEQUENCE [LARGE SCALE GENOMIC DNA]</scope>
    <source>
        <strain evidence="3 4">7685027</strain>
    </source>
</reference>
<dbReference type="GeneID" id="89989425"/>
<keyword evidence="1" id="KW-1133">Transmembrane helix</keyword>
<evidence type="ECO:0000313" key="4">
    <source>
        <dbReference type="Proteomes" id="UP001432216"/>
    </source>
</evidence>
<dbReference type="RefSeq" id="XP_064720583.1">
    <property type="nucleotide sequence ID" value="XM_064864511.1"/>
</dbReference>
<feature type="transmembrane region" description="Helical" evidence="1">
    <location>
        <begin position="54"/>
        <end position="72"/>
    </location>
</feature>
<keyword evidence="1" id="KW-0812">Transmembrane</keyword>
<dbReference type="Gene3D" id="3.90.230.10">
    <property type="entry name" value="Creatinase/methionine aminopeptidase superfamily"/>
    <property type="match status" value="1"/>
</dbReference>
<dbReference type="PANTHER" id="PTHR46112:SF2">
    <property type="entry name" value="XAA-PRO AMINOPEPTIDASE P-RELATED"/>
    <property type="match status" value="1"/>
</dbReference>
<dbReference type="InterPro" id="IPR036005">
    <property type="entry name" value="Creatinase/aminopeptidase-like"/>
</dbReference>
<dbReference type="SUPFAM" id="SSF55920">
    <property type="entry name" value="Creatinase/aminopeptidase"/>
    <property type="match status" value="1"/>
</dbReference>
<gene>
    <name evidence="3" type="ORF">IAS62_002652</name>
</gene>
<accession>A0ABZ2ATZ8</accession>
<keyword evidence="1" id="KW-0472">Membrane</keyword>
<dbReference type="Gene3D" id="3.40.350.10">
    <property type="entry name" value="Creatinase/prolidase N-terminal domain"/>
    <property type="match status" value="1"/>
</dbReference>
<feature type="domain" description="Peptidase M24" evidence="2">
    <location>
        <begin position="266"/>
        <end position="494"/>
    </location>
</feature>
<dbReference type="Pfam" id="PF00557">
    <property type="entry name" value="Peptidase_M24"/>
    <property type="match status" value="1"/>
</dbReference>
<dbReference type="EMBL" id="CP143809">
    <property type="protein sequence ID" value="WVO21344.1"/>
    <property type="molecule type" value="Genomic_DNA"/>
</dbReference>
<organism evidence="3 4">
    <name type="scientific">Cryptococcus decagattii</name>
    <dbReference type="NCBI Taxonomy" id="1859122"/>
    <lineage>
        <taxon>Eukaryota</taxon>
        <taxon>Fungi</taxon>
        <taxon>Dikarya</taxon>
        <taxon>Basidiomycota</taxon>
        <taxon>Agaricomycotina</taxon>
        <taxon>Tremellomycetes</taxon>
        <taxon>Tremellales</taxon>
        <taxon>Cryptococcaceae</taxon>
        <taxon>Cryptococcus</taxon>
        <taxon>Cryptococcus gattii species complex</taxon>
    </lineage>
</organism>
<evidence type="ECO:0000259" key="2">
    <source>
        <dbReference type="Pfam" id="PF00557"/>
    </source>
</evidence>
<dbReference type="Proteomes" id="UP001432216">
    <property type="component" value="Chromosome 4"/>
</dbReference>
<dbReference type="InterPro" id="IPR000994">
    <property type="entry name" value="Pept_M24"/>
</dbReference>
<dbReference type="InterPro" id="IPR029149">
    <property type="entry name" value="Creatin/AminoP/Spt16_N"/>
</dbReference>
<evidence type="ECO:0000313" key="3">
    <source>
        <dbReference type="EMBL" id="WVO21344.1"/>
    </source>
</evidence>
<dbReference type="PANTHER" id="PTHR46112">
    <property type="entry name" value="AMINOPEPTIDASE"/>
    <property type="match status" value="1"/>
</dbReference>
<evidence type="ECO:0000256" key="1">
    <source>
        <dbReference type="SAM" id="Phobius"/>
    </source>
</evidence>
<keyword evidence="4" id="KW-1185">Reference proteome</keyword>
<dbReference type="InterPro" id="IPR050659">
    <property type="entry name" value="Peptidase_M24B"/>
</dbReference>
<sequence length="515" mass="56404">MDMSCCFAPPASRHNQQGTYDGLLGEDDLPEKSFETSFSSIAEGPKSTRPVQTLGQRVIVAVLFLVIFMGALKYMHSSSLMDIIVSLSTSDSSSLSAAFNHKCEALLTPPPKTYSNRLNSLLSELPQSTVWIAEPGPSASYFIGAFSTQDWQLSERPFLVAIGRSPRGSPRIFLVTPEFETLRASLIKLPRDLDGSVIWVKWREDQNPYEALKTALGDGVDAFILEGLTRQFVAEGLRSILREEKDDGVLEKIGLVRERKSLWEMELLRCANQKTLHAIRKTKKRMYLGISESQTSRILEQEMAKTGLVGGGGLVIFGENAALPHGSGTDRLLNKGKMVLIDAGGKWGGYVSDITRTFALPNSKIPPSHIELWEVVRKAQRASYAHLKTTNTTAPATFAQLDKAARDVVDSWTGITAGTDTPNFDVFIHRLGHGIGLEGHESPYLVQGSLGERQVRSGHVFSLEPGIYLPVNGKTVNGINGVGVRLEDCLVVTEDEDGSFKGEWLSGPVQSWGDV</sequence>
<proteinExistence type="predicted"/>
<name>A0ABZ2ATZ8_9TREE</name>